<protein>
    <recommendedName>
        <fullName evidence="3">Ribosome maturation factor RimP</fullName>
    </recommendedName>
</protein>
<keyword evidence="7" id="KW-1185">Reference proteome</keyword>
<name>A0A2S7XS12_9GAMM</name>
<dbReference type="Gene3D" id="3.30.300.70">
    <property type="entry name" value="RimP-like superfamily, N-terminal"/>
    <property type="match status" value="1"/>
</dbReference>
<dbReference type="InterPro" id="IPR036847">
    <property type="entry name" value="RimP_C_sf"/>
</dbReference>
<dbReference type="Gene3D" id="2.30.30.180">
    <property type="entry name" value="Ribosome maturation factor RimP, C-terminal domain"/>
    <property type="match status" value="1"/>
</dbReference>
<feature type="domain" description="Ribosome maturation factor RimP N-terminal" evidence="4">
    <location>
        <begin position="12"/>
        <end position="83"/>
    </location>
</feature>
<evidence type="ECO:0000259" key="5">
    <source>
        <dbReference type="Pfam" id="PF17384"/>
    </source>
</evidence>
<dbReference type="SUPFAM" id="SSF74942">
    <property type="entry name" value="YhbC-like, C-terminal domain"/>
    <property type="match status" value="1"/>
</dbReference>
<proteinExistence type="inferred from homology"/>
<keyword evidence="2 3" id="KW-0690">Ribosome biogenesis</keyword>
<evidence type="ECO:0000313" key="7">
    <source>
        <dbReference type="Proteomes" id="UP000239936"/>
    </source>
</evidence>
<organism evidence="6 7">
    <name type="scientific">Chromatium okenii</name>
    <dbReference type="NCBI Taxonomy" id="61644"/>
    <lineage>
        <taxon>Bacteria</taxon>
        <taxon>Pseudomonadati</taxon>
        <taxon>Pseudomonadota</taxon>
        <taxon>Gammaproteobacteria</taxon>
        <taxon>Chromatiales</taxon>
        <taxon>Chromatiaceae</taxon>
        <taxon>Chromatium</taxon>
    </lineage>
</organism>
<comment type="caution">
    <text evidence="6">The sequence shown here is derived from an EMBL/GenBank/DDBJ whole genome shotgun (WGS) entry which is preliminary data.</text>
</comment>
<dbReference type="Proteomes" id="UP000239936">
    <property type="component" value="Unassembled WGS sequence"/>
</dbReference>
<dbReference type="SUPFAM" id="SSF75420">
    <property type="entry name" value="YhbC-like, N-terminal domain"/>
    <property type="match status" value="1"/>
</dbReference>
<dbReference type="InterPro" id="IPR003728">
    <property type="entry name" value="Ribosome_maturation_RimP"/>
</dbReference>
<dbReference type="EMBL" id="PPGH01000035">
    <property type="protein sequence ID" value="PQJ96426.1"/>
    <property type="molecule type" value="Genomic_DNA"/>
</dbReference>
<dbReference type="PANTHER" id="PTHR33867">
    <property type="entry name" value="RIBOSOME MATURATION FACTOR RIMP"/>
    <property type="match status" value="1"/>
</dbReference>
<dbReference type="GO" id="GO:0005829">
    <property type="term" value="C:cytosol"/>
    <property type="evidence" value="ECO:0007669"/>
    <property type="project" value="TreeGrafter"/>
</dbReference>
<dbReference type="GO" id="GO:0006412">
    <property type="term" value="P:translation"/>
    <property type="evidence" value="ECO:0007669"/>
    <property type="project" value="TreeGrafter"/>
</dbReference>
<dbReference type="OrthoDB" id="9805006at2"/>
<dbReference type="HAMAP" id="MF_01077">
    <property type="entry name" value="RimP"/>
    <property type="match status" value="1"/>
</dbReference>
<evidence type="ECO:0000259" key="4">
    <source>
        <dbReference type="Pfam" id="PF02576"/>
    </source>
</evidence>
<dbReference type="InterPro" id="IPR028989">
    <property type="entry name" value="RimP_N"/>
</dbReference>
<dbReference type="Pfam" id="PF02576">
    <property type="entry name" value="RimP_N"/>
    <property type="match status" value="1"/>
</dbReference>
<dbReference type="GO" id="GO:0000028">
    <property type="term" value="P:ribosomal small subunit assembly"/>
    <property type="evidence" value="ECO:0007669"/>
    <property type="project" value="TreeGrafter"/>
</dbReference>
<evidence type="ECO:0000313" key="6">
    <source>
        <dbReference type="EMBL" id="PQJ96426.1"/>
    </source>
</evidence>
<dbReference type="InterPro" id="IPR035956">
    <property type="entry name" value="RimP_N_sf"/>
</dbReference>
<gene>
    <name evidence="3" type="primary">rimP</name>
    <name evidence="6" type="ORF">CXB77_10950</name>
</gene>
<dbReference type="AlphaFoldDB" id="A0A2S7XS12"/>
<evidence type="ECO:0000256" key="3">
    <source>
        <dbReference type="HAMAP-Rule" id="MF_01077"/>
    </source>
</evidence>
<comment type="similarity">
    <text evidence="3">Belongs to the RimP family.</text>
</comment>
<dbReference type="RefSeq" id="WP_105074053.1">
    <property type="nucleotide sequence ID" value="NZ_JAFLKP010000012.1"/>
</dbReference>
<reference evidence="6 7" key="1">
    <citation type="submission" date="2018-01" db="EMBL/GenBank/DDBJ databases">
        <title>The complete genome sequence of Chromatium okenii LaCa, a purple sulfur bacterium with a turbulent life.</title>
        <authorList>
            <person name="Luedin S.M."/>
            <person name="Liechti N."/>
            <person name="Storelli N."/>
            <person name="Danza F."/>
            <person name="Wittwer M."/>
            <person name="Pothier J.F."/>
            <person name="Tonolla M.A."/>
        </authorList>
    </citation>
    <scope>NUCLEOTIDE SEQUENCE [LARGE SCALE GENOMIC DNA]</scope>
    <source>
        <strain evidence="6 7">LaCa</strain>
    </source>
</reference>
<dbReference type="FunFam" id="3.30.300.70:FF:000001">
    <property type="entry name" value="Ribosome maturation factor RimP"/>
    <property type="match status" value="1"/>
</dbReference>
<sequence length="165" mass="18253">MQSADSSLTILARRVVEPMGFELVGVDFFQHGSSATLRVYIDHAQGITLDDCSAVSHQLSGVLDVEDPLPGHYDLEVSSPGIDRPLVFPEHFERFVGQQVRIRLAEKLDGRRKLEGQLRGYAAGVITVAEADGRLWDIALHHLESARLVADFRLRAEPIPADNLD</sequence>
<feature type="domain" description="Ribosome maturation factor RimP C-terminal" evidence="5">
    <location>
        <begin position="88"/>
        <end position="152"/>
    </location>
</feature>
<dbReference type="InterPro" id="IPR028998">
    <property type="entry name" value="RimP_C"/>
</dbReference>
<dbReference type="CDD" id="cd01734">
    <property type="entry name" value="YlxS_C"/>
    <property type="match status" value="1"/>
</dbReference>
<comment type="subcellular location">
    <subcellularLocation>
        <location evidence="3">Cytoplasm</location>
    </subcellularLocation>
</comment>
<dbReference type="NCBIfam" id="NF000927">
    <property type="entry name" value="PRK00092.1-1"/>
    <property type="match status" value="1"/>
</dbReference>
<dbReference type="Pfam" id="PF17384">
    <property type="entry name" value="DUF150_C"/>
    <property type="match status" value="1"/>
</dbReference>
<evidence type="ECO:0000256" key="1">
    <source>
        <dbReference type="ARBA" id="ARBA00022490"/>
    </source>
</evidence>
<dbReference type="PANTHER" id="PTHR33867:SF1">
    <property type="entry name" value="RIBOSOME MATURATION FACTOR RIMP"/>
    <property type="match status" value="1"/>
</dbReference>
<keyword evidence="1 3" id="KW-0963">Cytoplasm</keyword>
<accession>A0A2S7XS12</accession>
<comment type="function">
    <text evidence="3">Required for maturation of 30S ribosomal subunits.</text>
</comment>
<evidence type="ECO:0000256" key="2">
    <source>
        <dbReference type="ARBA" id="ARBA00022517"/>
    </source>
</evidence>